<keyword evidence="3" id="KW-1185">Reference proteome</keyword>
<feature type="domain" description="DUF4817" evidence="1">
    <location>
        <begin position="1"/>
        <end position="48"/>
    </location>
</feature>
<dbReference type="PANTHER" id="PTHR47326:SF1">
    <property type="entry name" value="HTH PSQ-TYPE DOMAIN-CONTAINING PROTEIN"/>
    <property type="match status" value="1"/>
</dbReference>
<dbReference type="AlphaFoldDB" id="A0AAV0XFP5"/>
<protein>
    <recommendedName>
        <fullName evidence="1">DUF4817 domain-containing protein</fullName>
    </recommendedName>
</protein>
<comment type="caution">
    <text evidence="2">The sequence shown here is derived from an EMBL/GenBank/DDBJ whole genome shotgun (WGS) entry which is preliminary data.</text>
</comment>
<organism evidence="2 3">
    <name type="scientific">Macrosiphum euphorbiae</name>
    <name type="common">potato aphid</name>
    <dbReference type="NCBI Taxonomy" id="13131"/>
    <lineage>
        <taxon>Eukaryota</taxon>
        <taxon>Metazoa</taxon>
        <taxon>Ecdysozoa</taxon>
        <taxon>Arthropoda</taxon>
        <taxon>Hexapoda</taxon>
        <taxon>Insecta</taxon>
        <taxon>Pterygota</taxon>
        <taxon>Neoptera</taxon>
        <taxon>Paraneoptera</taxon>
        <taxon>Hemiptera</taxon>
        <taxon>Sternorrhyncha</taxon>
        <taxon>Aphidomorpha</taxon>
        <taxon>Aphidoidea</taxon>
        <taxon>Aphididae</taxon>
        <taxon>Macrosiphini</taxon>
        <taxon>Macrosiphum</taxon>
    </lineage>
</organism>
<dbReference type="EMBL" id="CARXXK010000004">
    <property type="protein sequence ID" value="CAI6367280.1"/>
    <property type="molecule type" value="Genomic_DNA"/>
</dbReference>
<dbReference type="PANTHER" id="PTHR47326">
    <property type="entry name" value="TRANSPOSABLE ELEMENT TC3 TRANSPOSASE-LIKE PROTEIN"/>
    <property type="match status" value="1"/>
</dbReference>
<reference evidence="2 3" key="1">
    <citation type="submission" date="2023-01" db="EMBL/GenBank/DDBJ databases">
        <authorList>
            <person name="Whitehead M."/>
        </authorList>
    </citation>
    <scope>NUCLEOTIDE SEQUENCE [LARGE SCALE GENOMIC DNA]</scope>
</reference>
<dbReference type="Proteomes" id="UP001160148">
    <property type="component" value="Unassembled WGS sequence"/>
</dbReference>
<gene>
    <name evidence="2" type="ORF">MEUPH1_LOCUS21775</name>
</gene>
<name>A0AAV0XFP5_9HEMI</name>
<evidence type="ECO:0000259" key="1">
    <source>
        <dbReference type="Pfam" id="PF16087"/>
    </source>
</evidence>
<dbReference type="InterPro" id="IPR032135">
    <property type="entry name" value="DUF4817"/>
</dbReference>
<dbReference type="Pfam" id="PF16087">
    <property type="entry name" value="DUF4817"/>
    <property type="match status" value="1"/>
</dbReference>
<evidence type="ECO:0000313" key="2">
    <source>
        <dbReference type="EMBL" id="CAI6367280.1"/>
    </source>
</evidence>
<accession>A0AAV0XFP5</accession>
<proteinExistence type="predicted"/>
<evidence type="ECO:0000313" key="3">
    <source>
        <dbReference type="Proteomes" id="UP001160148"/>
    </source>
</evidence>
<sequence>MIKLFYQNQSSITQTLRSSRPFYGRPSGPSKSTLQRLVAKFETTGSVNDQITPVRQRTSRSADNIAAVRESVQENPGQSIPRHAQELGLSKSSTWQILGRDLGLHP</sequence>